<reference evidence="1 2" key="1">
    <citation type="journal article" date="2015" name="Microbiome">
        <title>Genomic resolution of linkages in carbon, nitrogen, and sulfur cycling among widespread estuary sediment bacteria.</title>
        <authorList>
            <person name="Baker B.J."/>
            <person name="Lazar C.S."/>
            <person name="Teske A.P."/>
            <person name="Dick G.J."/>
        </authorList>
    </citation>
    <scope>NUCLEOTIDE SEQUENCE [LARGE SCALE GENOMIC DNA]</scope>
    <source>
        <strain evidence="1">SM23_60</strain>
    </source>
</reference>
<protein>
    <submittedName>
        <fullName evidence="1">Uncharacterized protein</fullName>
    </submittedName>
</protein>
<dbReference type="AlphaFoldDB" id="A0A0S8GPR5"/>
<gene>
    <name evidence="1" type="ORF">AMJ87_00455</name>
</gene>
<dbReference type="Proteomes" id="UP000051096">
    <property type="component" value="Unassembled WGS sequence"/>
</dbReference>
<organism evidence="1 2">
    <name type="scientific">candidate division WOR_3 bacterium SM23_60</name>
    <dbReference type="NCBI Taxonomy" id="1703780"/>
    <lineage>
        <taxon>Bacteria</taxon>
        <taxon>Bacteria division WOR-3</taxon>
    </lineage>
</organism>
<dbReference type="EMBL" id="LJUO01000002">
    <property type="protein sequence ID" value="KPK73821.1"/>
    <property type="molecule type" value="Genomic_DNA"/>
</dbReference>
<evidence type="ECO:0000313" key="1">
    <source>
        <dbReference type="EMBL" id="KPK73821.1"/>
    </source>
</evidence>
<sequence length="244" mass="28399">MGILVFLISVSHSTIPASLQLPRVFNRLECFNNKLFLAPRIGKSISELVTRDSLRPIPFTDEVNYRIYDFRLTPFTIYINRGTALEKFYIASGKKETIYTSPDIVSFTLTPADEIVLADRQSRELIFLDFAYQVKFKIENISILDVQWHDTLIYALTKNRILIYDEYGNLFEKRSIPEPGNRIIVDHDQIILFTEQDNCVHQLNDEWRRIEFPFGISDLCVKKDTFVILDGNGDNLHILSHDDF</sequence>
<proteinExistence type="predicted"/>
<evidence type="ECO:0000313" key="2">
    <source>
        <dbReference type="Proteomes" id="UP000051096"/>
    </source>
</evidence>
<comment type="caution">
    <text evidence="1">The sequence shown here is derived from an EMBL/GenBank/DDBJ whole genome shotgun (WGS) entry which is preliminary data.</text>
</comment>
<accession>A0A0S8GPR5</accession>
<name>A0A0S8GPR5_UNCW3</name>